<proteinExistence type="predicted"/>
<feature type="region of interest" description="Disordered" evidence="1">
    <location>
        <begin position="1"/>
        <end position="44"/>
    </location>
</feature>
<dbReference type="AlphaFoldDB" id="A0AA39U5U7"/>
<evidence type="ECO:0000313" key="3">
    <source>
        <dbReference type="Proteomes" id="UP001174934"/>
    </source>
</evidence>
<dbReference type="InterPro" id="IPR051678">
    <property type="entry name" value="AGP_Transferase"/>
</dbReference>
<gene>
    <name evidence="2" type="ORF">B0T17DRAFT_648486</name>
</gene>
<feature type="compositionally biased region" description="Polar residues" evidence="1">
    <location>
        <begin position="1"/>
        <end position="11"/>
    </location>
</feature>
<protein>
    <recommendedName>
        <fullName evidence="4">Aminoglycoside phosphotransferase domain-containing protein</fullName>
    </recommendedName>
</protein>
<comment type="caution">
    <text evidence="2">The sequence shown here is derived from an EMBL/GenBank/DDBJ whole genome shotgun (WGS) entry which is preliminary data.</text>
</comment>
<name>A0AA39U5U7_9PEZI</name>
<dbReference type="PANTHER" id="PTHR21310">
    <property type="entry name" value="AMINOGLYCOSIDE PHOSPHOTRANSFERASE-RELATED-RELATED"/>
    <property type="match status" value="1"/>
</dbReference>
<organism evidence="2 3">
    <name type="scientific">Bombardia bombarda</name>
    <dbReference type="NCBI Taxonomy" id="252184"/>
    <lineage>
        <taxon>Eukaryota</taxon>
        <taxon>Fungi</taxon>
        <taxon>Dikarya</taxon>
        <taxon>Ascomycota</taxon>
        <taxon>Pezizomycotina</taxon>
        <taxon>Sordariomycetes</taxon>
        <taxon>Sordariomycetidae</taxon>
        <taxon>Sordariales</taxon>
        <taxon>Lasiosphaeriaceae</taxon>
        <taxon>Bombardia</taxon>
    </lineage>
</organism>
<dbReference type="EMBL" id="JAULSR010000009">
    <property type="protein sequence ID" value="KAK0612395.1"/>
    <property type="molecule type" value="Genomic_DNA"/>
</dbReference>
<dbReference type="Proteomes" id="UP001174934">
    <property type="component" value="Unassembled WGS sequence"/>
</dbReference>
<evidence type="ECO:0000313" key="2">
    <source>
        <dbReference type="EMBL" id="KAK0612395.1"/>
    </source>
</evidence>
<accession>A0AA39U5U7</accession>
<sequence>MDYDGTSSTGHVQPPPTPTENSRGPVDDNSSSGPMSLAQPSLSTDETLHEDMIGLTLISPGPTIRSRCQTFYDHLRARPLIFARLFPACSTAPSETSDADIDRIISDPTWAEINNSLRPSSCLSSLSPDIGATSGVEPSTHDRLCRIHWRKYDDEKVYVPEWVEGIESMTARVRLFVPKILRQLGLACENCMKCVDPTAPLCERAHVSLLAQGAWNRAFVVVPCEDTAIHLGQPKQFGKLVFRVGMPSTRPATTGISKTVAEVATMELVRARTNIPVPFNLAYDGECRNELGYPWMLMEMARGVPYNLALQHGSLRDNQQVKIARTLAEWMHELSKMKFRKMGTPYFQDGLLGSAPRGTQVMLDRPVPPPLVLGPPMMSLDLILHGEYDQEYEGIQRGPFKNIADFAFALVAAKRAESEAAVEDEMALRAAAAAGDGRRVPKVSLEESMYDLEMLRDQSKAADKLERMIRGLLVPEPVDTMEAGGSGHLELAYKTKKKQALKSLETFTLQHWDMHGSNILVDEETGELTALLGWKHLYTKPLPMALPYPEVLLDNDDEDQDEGLFDMMRFAFDGRLEELDSNWLMTAFGGIGLHEAFQVGDLRASMTIVYDRARLSMYEKRILDDAARDLGF</sequence>
<dbReference type="PANTHER" id="PTHR21310:SF13">
    <property type="entry name" value="AMINOGLYCOSIDE PHOSPHOTRANSFERASE DOMAIN-CONTAINING PROTEIN"/>
    <property type="match status" value="1"/>
</dbReference>
<evidence type="ECO:0000256" key="1">
    <source>
        <dbReference type="SAM" id="MobiDB-lite"/>
    </source>
</evidence>
<feature type="compositionally biased region" description="Polar residues" evidence="1">
    <location>
        <begin position="28"/>
        <end position="44"/>
    </location>
</feature>
<keyword evidence="3" id="KW-1185">Reference proteome</keyword>
<evidence type="ECO:0008006" key="4">
    <source>
        <dbReference type="Google" id="ProtNLM"/>
    </source>
</evidence>
<reference evidence="2" key="1">
    <citation type="submission" date="2023-06" db="EMBL/GenBank/DDBJ databases">
        <title>Genome-scale phylogeny and comparative genomics of the fungal order Sordariales.</title>
        <authorList>
            <consortium name="Lawrence Berkeley National Laboratory"/>
            <person name="Hensen N."/>
            <person name="Bonometti L."/>
            <person name="Westerberg I."/>
            <person name="Brannstrom I.O."/>
            <person name="Guillou S."/>
            <person name="Cros-Aarteil S."/>
            <person name="Calhoun S."/>
            <person name="Haridas S."/>
            <person name="Kuo A."/>
            <person name="Mondo S."/>
            <person name="Pangilinan J."/>
            <person name="Riley R."/>
            <person name="LaButti K."/>
            <person name="Andreopoulos B."/>
            <person name="Lipzen A."/>
            <person name="Chen C."/>
            <person name="Yanf M."/>
            <person name="Daum C."/>
            <person name="Ng V."/>
            <person name="Clum A."/>
            <person name="Steindorff A."/>
            <person name="Ohm R."/>
            <person name="Martin F."/>
            <person name="Silar P."/>
            <person name="Natvig D."/>
            <person name="Lalanne C."/>
            <person name="Gautier V."/>
            <person name="Ament-velasquez S.L."/>
            <person name="Kruys A."/>
            <person name="Hutchinson M.I."/>
            <person name="Powell A.J."/>
            <person name="Barry K."/>
            <person name="Miller A.N."/>
            <person name="Grigoriev I.V."/>
            <person name="Debuchy R."/>
            <person name="Gladieux P."/>
            <person name="Thoren M.H."/>
            <person name="Johannesson H."/>
        </authorList>
    </citation>
    <scope>NUCLEOTIDE SEQUENCE</scope>
    <source>
        <strain evidence="2">SMH3391-2</strain>
    </source>
</reference>